<accession>A0A2N9K7B0</accession>
<dbReference type="Proteomes" id="UP000237923">
    <property type="component" value="Unassembled WGS sequence"/>
</dbReference>
<gene>
    <name evidence="2" type="ORF">LES8486_01723</name>
    <name evidence="3" type="ORF">LES9216_00088</name>
</gene>
<evidence type="ECO:0000313" key="2">
    <source>
        <dbReference type="EMBL" id="SPD94539.1"/>
    </source>
</evidence>
<dbReference type="EMBL" id="OKQU01000001">
    <property type="protein sequence ID" value="SPE06201.1"/>
    <property type="molecule type" value="Genomic_DNA"/>
</dbReference>
<dbReference type="InterPro" id="IPR036388">
    <property type="entry name" value="WH-like_DNA-bd_sf"/>
</dbReference>
<sequence length="158" mass="18192">MQNSELLNESINVYMSALKNLEKLISQPTSEYGASFEQWLIMAAVADSDEPLTMTKIAKDRGVTKGAVARQLKPLFDCGYLKHVPDEKDHRRVLLVLTPEGRTVEKQMTMKVQQRFHKWLDIFGVEEGKSFLKTLKRFQNLIVQPELNKKKIESNQDL</sequence>
<dbReference type="PANTHER" id="PTHR33164:SF43">
    <property type="entry name" value="HTH-TYPE TRANSCRIPTIONAL REPRESSOR YETL"/>
    <property type="match status" value="1"/>
</dbReference>
<dbReference type="SUPFAM" id="SSF46785">
    <property type="entry name" value="Winged helix' DNA-binding domain"/>
    <property type="match status" value="1"/>
</dbReference>
<dbReference type="KEGG" id="lsu:A6B45_07740"/>
<dbReference type="InterPro" id="IPR036390">
    <property type="entry name" value="WH_DNA-bd_sf"/>
</dbReference>
<reference evidence="2 5" key="1">
    <citation type="submission" date="2018-02" db="EMBL/GenBank/DDBJ databases">
        <authorList>
            <person name="Rodrigo-Torres L."/>
            <person name="Arahal R. D."/>
            <person name="Lucena T."/>
        </authorList>
    </citation>
    <scope>NUCLEOTIDE SEQUENCE [LARGE SCALE GENOMIC DNA]</scope>
    <source>
        <strain evidence="2 5">CECT 8486</strain>
    </source>
</reference>
<dbReference type="GO" id="GO:0003677">
    <property type="term" value="F:DNA binding"/>
    <property type="evidence" value="ECO:0007669"/>
    <property type="project" value="UniProtKB-KW"/>
</dbReference>
<dbReference type="InterPro" id="IPR039422">
    <property type="entry name" value="MarR/SlyA-like"/>
</dbReference>
<reference evidence="3 4" key="2">
    <citation type="submission" date="2018-02" db="EMBL/GenBank/DDBJ databases">
        <authorList>
            <person name="Cohen D.B."/>
            <person name="Kent A.D."/>
        </authorList>
    </citation>
    <scope>NUCLEOTIDE SEQUENCE [LARGE SCALE GENOMIC DNA]</scope>
    <source>
        <strain evidence="3 4">CECT 9216</strain>
    </source>
</reference>
<dbReference type="GO" id="GO:0006950">
    <property type="term" value="P:response to stress"/>
    <property type="evidence" value="ECO:0007669"/>
    <property type="project" value="TreeGrafter"/>
</dbReference>
<dbReference type="RefSeq" id="WP_072614076.1">
    <property type="nucleotide sequence ID" value="NZ_AP017935.1"/>
</dbReference>
<evidence type="ECO:0000313" key="4">
    <source>
        <dbReference type="Proteomes" id="UP000237923"/>
    </source>
</evidence>
<evidence type="ECO:0000259" key="1">
    <source>
        <dbReference type="PROSITE" id="PS50995"/>
    </source>
</evidence>
<dbReference type="EMBL" id="OKQR01000004">
    <property type="protein sequence ID" value="SPD94539.1"/>
    <property type="molecule type" value="Genomic_DNA"/>
</dbReference>
<dbReference type="GO" id="GO:0003700">
    <property type="term" value="F:DNA-binding transcription factor activity"/>
    <property type="evidence" value="ECO:0007669"/>
    <property type="project" value="InterPro"/>
</dbReference>
<name>A0A2N9K7B0_9LACO</name>
<proteinExistence type="predicted"/>
<evidence type="ECO:0000313" key="3">
    <source>
        <dbReference type="EMBL" id="SPE06201.1"/>
    </source>
</evidence>
<evidence type="ECO:0000313" key="5">
    <source>
        <dbReference type="Proteomes" id="UP000239237"/>
    </source>
</evidence>
<dbReference type="Pfam" id="PF12802">
    <property type="entry name" value="MarR_2"/>
    <property type="match status" value="1"/>
</dbReference>
<dbReference type="AlphaFoldDB" id="A0A2N9K7B0"/>
<dbReference type="PANTHER" id="PTHR33164">
    <property type="entry name" value="TRANSCRIPTIONAL REGULATOR, MARR FAMILY"/>
    <property type="match status" value="1"/>
</dbReference>
<feature type="domain" description="HTH marR-type" evidence="1">
    <location>
        <begin position="1"/>
        <end position="140"/>
    </location>
</feature>
<dbReference type="InterPro" id="IPR000835">
    <property type="entry name" value="HTH_MarR-typ"/>
</dbReference>
<dbReference type="Proteomes" id="UP000239237">
    <property type="component" value="Unassembled WGS sequence"/>
</dbReference>
<organism evidence="3 4">
    <name type="scientific">Leuconostoc suionicum</name>
    <dbReference type="NCBI Taxonomy" id="1511761"/>
    <lineage>
        <taxon>Bacteria</taxon>
        <taxon>Bacillati</taxon>
        <taxon>Bacillota</taxon>
        <taxon>Bacilli</taxon>
        <taxon>Lactobacillales</taxon>
        <taxon>Lactobacillaceae</taxon>
        <taxon>Leuconostoc</taxon>
    </lineage>
</organism>
<dbReference type="GeneID" id="99674683"/>
<keyword evidence="5" id="KW-1185">Reference proteome</keyword>
<protein>
    <submittedName>
        <fullName evidence="3">DNA-binding transcriptional repressor MarR</fullName>
    </submittedName>
</protein>
<keyword evidence="3" id="KW-0238">DNA-binding</keyword>
<dbReference type="Gene3D" id="1.10.10.10">
    <property type="entry name" value="Winged helix-like DNA-binding domain superfamily/Winged helix DNA-binding domain"/>
    <property type="match status" value="1"/>
</dbReference>
<dbReference type="PROSITE" id="PS50995">
    <property type="entry name" value="HTH_MARR_2"/>
    <property type="match status" value="1"/>
</dbReference>
<dbReference type="SMART" id="SM00347">
    <property type="entry name" value="HTH_MARR"/>
    <property type="match status" value="1"/>
</dbReference>